<dbReference type="AlphaFoldDB" id="A0A822ZE91"/>
<evidence type="ECO:0000313" key="1">
    <source>
        <dbReference type="EMBL" id="DAD42883.1"/>
    </source>
</evidence>
<gene>
    <name evidence="1" type="ORF">HUJ06_001113</name>
</gene>
<sequence>MIFEEILLYKGIQIPFRRSKIQSKKDGDPSGVLLLYVSRKVIFIYANDEVNMKYLLIHVKMETQVGFSFQFVNMKYLY</sequence>
<dbReference type="EMBL" id="DUZY01000006">
    <property type="protein sequence ID" value="DAD42883.1"/>
    <property type="molecule type" value="Genomic_DNA"/>
</dbReference>
<name>A0A822ZE91_NELNU</name>
<dbReference type="Proteomes" id="UP000607653">
    <property type="component" value="Unassembled WGS sequence"/>
</dbReference>
<organism evidence="1 2">
    <name type="scientific">Nelumbo nucifera</name>
    <name type="common">Sacred lotus</name>
    <dbReference type="NCBI Taxonomy" id="4432"/>
    <lineage>
        <taxon>Eukaryota</taxon>
        <taxon>Viridiplantae</taxon>
        <taxon>Streptophyta</taxon>
        <taxon>Embryophyta</taxon>
        <taxon>Tracheophyta</taxon>
        <taxon>Spermatophyta</taxon>
        <taxon>Magnoliopsida</taxon>
        <taxon>Proteales</taxon>
        <taxon>Nelumbonaceae</taxon>
        <taxon>Nelumbo</taxon>
    </lineage>
</organism>
<comment type="caution">
    <text evidence="1">The sequence shown here is derived from an EMBL/GenBank/DDBJ whole genome shotgun (WGS) entry which is preliminary data.</text>
</comment>
<proteinExistence type="predicted"/>
<accession>A0A822ZE91</accession>
<reference evidence="1 2" key="1">
    <citation type="journal article" date="2020" name="Mol. Biol. Evol.">
        <title>Distinct Expression and Methylation Patterns for Genes with Different Fates following a Single Whole-Genome Duplication in Flowering Plants.</title>
        <authorList>
            <person name="Shi T."/>
            <person name="Rahmani R.S."/>
            <person name="Gugger P.F."/>
            <person name="Wang M."/>
            <person name="Li H."/>
            <person name="Zhang Y."/>
            <person name="Li Z."/>
            <person name="Wang Q."/>
            <person name="Van de Peer Y."/>
            <person name="Marchal K."/>
            <person name="Chen J."/>
        </authorList>
    </citation>
    <scope>NUCLEOTIDE SEQUENCE [LARGE SCALE GENOMIC DNA]</scope>
    <source>
        <tissue evidence="1">Leaf</tissue>
    </source>
</reference>
<keyword evidence="2" id="KW-1185">Reference proteome</keyword>
<evidence type="ECO:0000313" key="2">
    <source>
        <dbReference type="Proteomes" id="UP000607653"/>
    </source>
</evidence>
<protein>
    <submittedName>
        <fullName evidence="1">Uncharacterized protein</fullName>
    </submittedName>
</protein>